<dbReference type="SUPFAM" id="SSF52743">
    <property type="entry name" value="Subtilisin-like"/>
    <property type="match status" value="1"/>
</dbReference>
<evidence type="ECO:0000313" key="3">
    <source>
        <dbReference type="EMBL" id="MDE1464871.1"/>
    </source>
</evidence>
<reference evidence="3 4" key="1">
    <citation type="submission" date="2022-11" db="EMBL/GenBank/DDBJ databases">
        <title>Spartinivicinus poritis sp. nov., isolated from scleractinian coral Porites lutea.</title>
        <authorList>
            <person name="Zhang G."/>
            <person name="Cai L."/>
            <person name="Wei Q."/>
        </authorList>
    </citation>
    <scope>NUCLEOTIDE SEQUENCE [LARGE SCALE GENOMIC DNA]</scope>
    <source>
        <strain evidence="3 4">A2-2</strain>
    </source>
</reference>
<dbReference type="CDD" id="cd00306">
    <property type="entry name" value="Peptidases_S8_S53"/>
    <property type="match status" value="1"/>
</dbReference>
<dbReference type="Gene3D" id="3.40.50.200">
    <property type="entry name" value="Peptidase S8/S53 domain"/>
    <property type="match status" value="1"/>
</dbReference>
<dbReference type="InterPro" id="IPR036852">
    <property type="entry name" value="Peptidase_S8/S53_dom_sf"/>
</dbReference>
<feature type="compositionally biased region" description="Low complexity" evidence="1">
    <location>
        <begin position="183"/>
        <end position="196"/>
    </location>
</feature>
<dbReference type="RefSeq" id="WP_274691179.1">
    <property type="nucleotide sequence ID" value="NZ_JAPMOU010000044.1"/>
</dbReference>
<name>A0ABT5UES5_9GAMM</name>
<organism evidence="3 4">
    <name type="scientific">Spartinivicinus poritis</name>
    <dbReference type="NCBI Taxonomy" id="2994640"/>
    <lineage>
        <taxon>Bacteria</taxon>
        <taxon>Pseudomonadati</taxon>
        <taxon>Pseudomonadota</taxon>
        <taxon>Gammaproteobacteria</taxon>
        <taxon>Oceanospirillales</taxon>
        <taxon>Zooshikellaceae</taxon>
        <taxon>Spartinivicinus</taxon>
    </lineage>
</organism>
<evidence type="ECO:0008006" key="5">
    <source>
        <dbReference type="Google" id="ProtNLM"/>
    </source>
</evidence>
<feature type="signal peptide" evidence="2">
    <location>
        <begin position="1"/>
        <end position="22"/>
    </location>
</feature>
<keyword evidence="2" id="KW-0732">Signal</keyword>
<evidence type="ECO:0000313" key="4">
    <source>
        <dbReference type="Proteomes" id="UP001528823"/>
    </source>
</evidence>
<accession>A0ABT5UES5</accession>
<feature type="region of interest" description="Disordered" evidence="1">
    <location>
        <begin position="175"/>
        <end position="196"/>
    </location>
</feature>
<protein>
    <recommendedName>
        <fullName evidence="5">Peptidase S8/S53 domain-containing protein</fullName>
    </recommendedName>
</protein>
<gene>
    <name evidence="3" type="ORF">ORQ98_23185</name>
</gene>
<dbReference type="EMBL" id="JAPMOU010000044">
    <property type="protein sequence ID" value="MDE1464871.1"/>
    <property type="molecule type" value="Genomic_DNA"/>
</dbReference>
<evidence type="ECO:0000256" key="1">
    <source>
        <dbReference type="SAM" id="MobiDB-lite"/>
    </source>
</evidence>
<comment type="caution">
    <text evidence="3">The sequence shown here is derived from an EMBL/GenBank/DDBJ whole genome shotgun (WGS) entry which is preliminary data.</text>
</comment>
<dbReference type="Proteomes" id="UP001528823">
    <property type="component" value="Unassembled WGS sequence"/>
</dbReference>
<feature type="chain" id="PRO_5045486271" description="Peptidase S8/S53 domain-containing protein" evidence="2">
    <location>
        <begin position="23"/>
        <end position="508"/>
    </location>
</feature>
<sequence length="508" mass="56346">MKQAIKLSTIFFIALNCSNLKAVTVDEVKNELSPNLNKYNKLLINDIANSSDYKNELYKVWIHINFNLPDKEKIELIELVRSNYRIGLNYEKHIKGSIYRQYMALDIDTLKKFANHPNVLNIIASPEGRNIKVAVFTTGIPSNRPEIEHVDEHCLLPLYDMEGFDPDYDDGLYEPEDKKYQKKSSCPSGSSRQSGKGAAYSIDNASYIGAEIVSSIAAKKYKLGSKKESSAKIGSAYFSDISVYNVHHTIYRPNNLRGSELGPDGGTYDWLGIKEGLLEYVNNPNKKVDIIYLPSLYYRGVKGNDCSEHSVVQNSENTFFQIRQAINDLIARGVVVVTPTGNKGYTGQTAFPACLPETISVTAHSPINLPISFIDDRGLLGTPRVGDWLNSPYTANVPMPFANISKSTTISAEGIPINYIPTINKLDAEAIISAGNKEYINASTHLAATETLSCIAKLKEIEPSLNQQAIKNYLTKNSNGYAYKEGDTLNPVPLLNCDAAIDDLLSRY</sequence>
<evidence type="ECO:0000256" key="2">
    <source>
        <dbReference type="SAM" id="SignalP"/>
    </source>
</evidence>
<proteinExistence type="predicted"/>
<keyword evidence="4" id="KW-1185">Reference proteome</keyword>